<evidence type="ECO:0000313" key="4">
    <source>
        <dbReference type="EMBL" id="CAB4213400.1"/>
    </source>
</evidence>
<dbReference type="EMBL" id="LR797473">
    <property type="protein sequence ID" value="CAB4218798.1"/>
    <property type="molecule type" value="Genomic_DNA"/>
</dbReference>
<dbReference type="EMBL" id="LR797396">
    <property type="protein sequence ID" value="CAB4213400.1"/>
    <property type="molecule type" value="Genomic_DNA"/>
</dbReference>
<dbReference type="EMBL" id="LR797031">
    <property type="protein sequence ID" value="CAB4182694.1"/>
    <property type="molecule type" value="Genomic_DNA"/>
</dbReference>
<evidence type="ECO:0000313" key="6">
    <source>
        <dbReference type="EMBL" id="CAB5228314.1"/>
    </source>
</evidence>
<name>A0A6J5QT68_9CAUD</name>
<organism evidence="2">
    <name type="scientific">uncultured Caudovirales phage</name>
    <dbReference type="NCBI Taxonomy" id="2100421"/>
    <lineage>
        <taxon>Viruses</taxon>
        <taxon>Duplodnaviria</taxon>
        <taxon>Heunggongvirae</taxon>
        <taxon>Uroviricota</taxon>
        <taxon>Caudoviricetes</taxon>
        <taxon>Peduoviridae</taxon>
        <taxon>Maltschvirus</taxon>
        <taxon>Maltschvirus maltsch</taxon>
    </lineage>
</organism>
<accession>A0A6J5QT68</accession>
<evidence type="ECO:0000313" key="5">
    <source>
        <dbReference type="EMBL" id="CAB4218798.1"/>
    </source>
</evidence>
<evidence type="ECO:0000313" key="1">
    <source>
        <dbReference type="EMBL" id="CAB4150495.1"/>
    </source>
</evidence>
<evidence type="ECO:0000313" key="2">
    <source>
        <dbReference type="EMBL" id="CAB4182694.1"/>
    </source>
</evidence>
<dbReference type="EMBL" id="LR798387">
    <property type="protein sequence ID" value="CAB5228314.1"/>
    <property type="molecule type" value="Genomic_DNA"/>
</dbReference>
<dbReference type="EMBL" id="LR796542">
    <property type="protein sequence ID" value="CAB4150495.1"/>
    <property type="molecule type" value="Genomic_DNA"/>
</dbReference>
<sequence>MNFASEGGVTDFSVAPSGTYSCVLVDCEKVMRPDFNNPELQVANFKWIWETNEVGDDAGTPFRFVKFTKTWFGSDEANLTKLMDQMFGKRLTKTEYSQLTLDKVRSYEWNVTVVKAQNRAGRDINTIESVNRKQKPAATKPVVKAIQTDDIADPFA</sequence>
<gene>
    <name evidence="2" type="ORF">UFOVP1093_13</name>
    <name evidence="3" type="ORF">UFOVP1340_12</name>
    <name evidence="4" type="ORF">UFOVP1448_11</name>
    <name evidence="6" type="ORF">UFOVP1538_24</name>
    <name evidence="5" type="ORF">UFOVP1600_37</name>
    <name evidence="1" type="ORF">UFOVP569_38</name>
</gene>
<reference evidence="2" key="1">
    <citation type="submission" date="2020-05" db="EMBL/GenBank/DDBJ databases">
        <authorList>
            <person name="Chiriac C."/>
            <person name="Salcher M."/>
            <person name="Ghai R."/>
            <person name="Kavagutti S V."/>
        </authorList>
    </citation>
    <scope>NUCLEOTIDE SEQUENCE</scope>
</reference>
<protein>
    <submittedName>
        <fullName evidence="2">Uncharacterized protein</fullName>
    </submittedName>
</protein>
<proteinExistence type="predicted"/>
<dbReference type="EMBL" id="LR797290">
    <property type="protein sequence ID" value="CAB4199785.1"/>
    <property type="molecule type" value="Genomic_DNA"/>
</dbReference>
<evidence type="ECO:0000313" key="3">
    <source>
        <dbReference type="EMBL" id="CAB4199785.1"/>
    </source>
</evidence>